<evidence type="ECO:0000256" key="8">
    <source>
        <dbReference type="ARBA" id="ARBA00022692"/>
    </source>
</evidence>
<feature type="compositionally biased region" description="Polar residues" evidence="20">
    <location>
        <begin position="1"/>
        <end position="22"/>
    </location>
</feature>
<dbReference type="InterPro" id="IPR002668">
    <property type="entry name" value="CNT_N_dom"/>
</dbReference>
<feature type="transmembrane region" description="Helical" evidence="21">
    <location>
        <begin position="178"/>
        <end position="194"/>
    </location>
</feature>
<feature type="transmembrane region" description="Helical" evidence="21">
    <location>
        <begin position="442"/>
        <end position="461"/>
    </location>
</feature>
<comment type="similarity">
    <text evidence="3 19">Belongs to the alternative oxidase family.</text>
</comment>
<feature type="transmembrane region" description="Helical" evidence="21">
    <location>
        <begin position="338"/>
        <end position="362"/>
    </location>
</feature>
<keyword evidence="17 19" id="KW-0472">Membrane</keyword>
<keyword evidence="25" id="KW-1185">Reference proteome</keyword>
<dbReference type="AlphaFoldDB" id="A0A4Y9Y8V7"/>
<feature type="transmembrane region" description="Helical" evidence="21">
    <location>
        <begin position="206"/>
        <end position="230"/>
    </location>
</feature>
<dbReference type="GO" id="GO:0046872">
    <property type="term" value="F:metal ion binding"/>
    <property type="evidence" value="ECO:0007669"/>
    <property type="project" value="UniProtKB-UniRule"/>
</dbReference>
<keyword evidence="5" id="KW-0813">Transport</keyword>
<feature type="region of interest" description="Disordered" evidence="20">
    <location>
        <begin position="1"/>
        <end position="61"/>
    </location>
</feature>
<evidence type="ECO:0000256" key="9">
    <source>
        <dbReference type="ARBA" id="ARBA00022723"/>
    </source>
</evidence>
<dbReference type="InterPro" id="IPR008276">
    <property type="entry name" value="C_nuclsd_transpt"/>
</dbReference>
<evidence type="ECO:0000256" key="2">
    <source>
        <dbReference type="ARBA" id="ARBA00004651"/>
    </source>
</evidence>
<feature type="transmembrane region" description="Helical" evidence="21">
    <location>
        <begin position="261"/>
        <end position="284"/>
    </location>
</feature>
<dbReference type="EC" id="1.-.-.-" evidence="19"/>
<evidence type="ECO:0000256" key="19">
    <source>
        <dbReference type="RuleBase" id="RU003779"/>
    </source>
</evidence>
<comment type="function">
    <text evidence="18">Catalyzes cyanide-resistant oxygen consumption. May increase respiration when the cytochrome respiratory pathway is restricted, or in response to low temperatures.</text>
</comment>
<evidence type="ECO:0000256" key="17">
    <source>
        <dbReference type="ARBA" id="ARBA00023136"/>
    </source>
</evidence>
<keyword evidence="11" id="KW-0809">Transit peptide</keyword>
<comment type="subcellular location">
    <subcellularLocation>
        <location evidence="2">Cell membrane</location>
        <topology evidence="2">Multi-pass membrane protein</topology>
    </subcellularLocation>
    <subcellularLocation>
        <location evidence="1">Mitochondrion inner membrane</location>
    </subcellularLocation>
</comment>
<evidence type="ECO:0000259" key="22">
    <source>
        <dbReference type="Pfam" id="PF01773"/>
    </source>
</evidence>
<dbReference type="InterPro" id="IPR011657">
    <property type="entry name" value="CNT_C_dom"/>
</dbReference>
<evidence type="ECO:0000256" key="14">
    <source>
        <dbReference type="ARBA" id="ARBA00023002"/>
    </source>
</evidence>
<keyword evidence="16" id="KW-0496">Mitochondrion</keyword>
<feature type="transmembrane region" description="Helical" evidence="21">
    <location>
        <begin position="139"/>
        <end position="166"/>
    </location>
</feature>
<evidence type="ECO:0000256" key="12">
    <source>
        <dbReference type="ARBA" id="ARBA00022982"/>
    </source>
</evidence>
<comment type="caution">
    <text evidence="24">The sequence shown here is derived from an EMBL/GenBank/DDBJ whole genome shotgun (WGS) entry which is preliminary data.</text>
</comment>
<feature type="transmembrane region" description="Helical" evidence="21">
    <location>
        <begin position="99"/>
        <end position="118"/>
    </location>
</feature>
<dbReference type="InterPro" id="IPR038659">
    <property type="entry name" value="AOX_sf"/>
</dbReference>
<dbReference type="EMBL" id="SEOQ01000649">
    <property type="protein sequence ID" value="TFY58954.1"/>
    <property type="molecule type" value="Genomic_DNA"/>
</dbReference>
<evidence type="ECO:0000313" key="25">
    <source>
        <dbReference type="Proteomes" id="UP000298327"/>
    </source>
</evidence>
<evidence type="ECO:0000256" key="20">
    <source>
        <dbReference type="SAM" id="MobiDB-lite"/>
    </source>
</evidence>
<evidence type="ECO:0000256" key="15">
    <source>
        <dbReference type="ARBA" id="ARBA00023004"/>
    </source>
</evidence>
<evidence type="ECO:0000256" key="5">
    <source>
        <dbReference type="ARBA" id="ARBA00022448"/>
    </source>
</evidence>
<evidence type="ECO:0000313" key="24">
    <source>
        <dbReference type="EMBL" id="TFY58954.1"/>
    </source>
</evidence>
<dbReference type="GO" id="GO:0098803">
    <property type="term" value="C:respiratory chain complex"/>
    <property type="evidence" value="ECO:0007669"/>
    <property type="project" value="UniProtKB-UniRule"/>
</dbReference>
<name>A0A4Y9Y8V7_9AGAM</name>
<feature type="compositionally biased region" description="Basic and acidic residues" evidence="20">
    <location>
        <begin position="560"/>
        <end position="570"/>
    </location>
</feature>
<dbReference type="Pfam" id="PF07662">
    <property type="entry name" value="Nucleos_tra2_C"/>
    <property type="match status" value="1"/>
</dbReference>
<keyword evidence="13 21" id="KW-1133">Transmembrane helix</keyword>
<dbReference type="PANTHER" id="PTHR10590:SF4">
    <property type="entry name" value="SOLUTE CARRIER FAMILY 28 MEMBER 3"/>
    <property type="match status" value="1"/>
</dbReference>
<sequence>MSSALPTLESLPTAQDVGTSDTGLEKKRSRSTASFPEDKEKADHTVQEQTTFAPAEEEPDSWHARHHDKIRILLLLGTAALILGWWISSTILPATRHRWIVQTVWAWFFLLVIAFRFIPNRVVSHPVAAIWMPLVQKPFFALPYYVRLTMGWLALLAIIFGSAFGFKPTNGTNYGDRAISVLGLLVFQFGFWVSSRNRSKIEWRTVIVGLFFQQVIALFVLKTGAGFSIFKWIATLASDFLEQGYVGAAFFFDQDTINKHWFFVNTLSVIIFFIAFVQMMYYLGVMQWIIRNFAWFFFKTMNVSGAEAVVAAASPFIGQGESACLVKPFVDYMTDSELHLTMTSGFSTIAGSVLTAYIALGVPAQNLITASMTPVTRGRVVIDRGEDKNPPANALHAFSQGAVFGVIVAGQILCNVLTILSLVATINGLLTWIGRGFGFHHLTLQLILRYIFYPIAFFLGVPRAEILRVSELLATKLVENEFAAYLSLEALQASPEALSTRGFTIASYALCGFANLGSLGIQIGVLGAPCTLACQVHREARCLRNAVWLHFDDAGGGIPRRDNLTTKKSDQQAFPGTEGPHYKDQSRTSEIVYKPEPEVTGDWVLFHPVYSPEELKSVEVLHREAKTVSDKLAVAFIHILRWGFDLVSGYKHKPIPPEKNLSLEELRRGGHIMNEHDWLNRVLFLESIAAVPGMVAATLRHLKSLRLMRRDSGWIHTLLEEAENERMHLMTFMTLRNPGIFFRALILGAQGVFYNAFFFSYILSPKTCHRFVGHLEEEAVLTYTRCIQEMEAGRLPEWVTHPAPEIAKDYWRLRADATMLDVIYAVRSDESTHRFVNHSLANLKSDDINPFALREPNMHVKGTTSRNGKYRTNGVVCRFDRDTSKQYVIESQELVEKHKHSH</sequence>
<dbReference type="GO" id="GO:0005886">
    <property type="term" value="C:plasma membrane"/>
    <property type="evidence" value="ECO:0007669"/>
    <property type="project" value="UniProtKB-SubCell"/>
</dbReference>
<dbReference type="Pfam" id="PF01786">
    <property type="entry name" value="AOX"/>
    <property type="match status" value="1"/>
</dbReference>
<evidence type="ECO:0000256" key="4">
    <source>
        <dbReference type="ARBA" id="ARBA00009033"/>
    </source>
</evidence>
<dbReference type="STRING" id="205917.A0A4Y9Y8V7"/>
<keyword evidence="7 19" id="KW-0679">Respiratory chain</keyword>
<dbReference type="GO" id="GO:0005743">
    <property type="term" value="C:mitochondrial inner membrane"/>
    <property type="evidence" value="ECO:0007669"/>
    <property type="project" value="UniProtKB-SubCell"/>
</dbReference>
<evidence type="ECO:0000259" key="23">
    <source>
        <dbReference type="Pfam" id="PF07662"/>
    </source>
</evidence>
<protein>
    <recommendedName>
        <fullName evidence="19">Alternative oxidase</fullName>
        <ecNumber evidence="19">1.-.-.-</ecNumber>
    </recommendedName>
</protein>
<dbReference type="Gene3D" id="1.20.1260.140">
    <property type="entry name" value="Alternative oxidase"/>
    <property type="match status" value="1"/>
</dbReference>
<dbReference type="PANTHER" id="PTHR10590">
    <property type="entry name" value="SODIUM/NUCLEOSIDE COTRANSPORTER"/>
    <property type="match status" value="1"/>
</dbReference>
<gene>
    <name evidence="24" type="ORF">EVG20_g7964</name>
</gene>
<evidence type="ECO:0000256" key="6">
    <source>
        <dbReference type="ARBA" id="ARBA00022475"/>
    </source>
</evidence>
<keyword evidence="8 19" id="KW-0812">Transmembrane</keyword>
<evidence type="ECO:0000256" key="1">
    <source>
        <dbReference type="ARBA" id="ARBA00004273"/>
    </source>
</evidence>
<evidence type="ECO:0000256" key="13">
    <source>
        <dbReference type="ARBA" id="ARBA00022989"/>
    </source>
</evidence>
<dbReference type="FunFam" id="1.20.1260.140:FF:000002">
    <property type="entry name" value="Alternative oxidase"/>
    <property type="match status" value="1"/>
</dbReference>
<dbReference type="InterPro" id="IPR002680">
    <property type="entry name" value="AOX"/>
</dbReference>
<dbReference type="GO" id="GO:0005337">
    <property type="term" value="F:nucleoside transmembrane transporter activity"/>
    <property type="evidence" value="ECO:0007669"/>
    <property type="project" value="InterPro"/>
</dbReference>
<feature type="transmembrane region" description="Helical" evidence="21">
    <location>
        <begin position="296"/>
        <end position="318"/>
    </location>
</feature>
<evidence type="ECO:0000256" key="18">
    <source>
        <dbReference type="ARBA" id="ARBA00025285"/>
    </source>
</evidence>
<keyword evidence="15 19" id="KW-0408">Iron</keyword>
<feature type="compositionally biased region" description="Basic and acidic residues" evidence="20">
    <location>
        <begin position="36"/>
        <end position="46"/>
    </location>
</feature>
<evidence type="ECO:0000256" key="10">
    <source>
        <dbReference type="ARBA" id="ARBA00022792"/>
    </source>
</evidence>
<feature type="region of interest" description="Disordered" evidence="20">
    <location>
        <begin position="560"/>
        <end position="586"/>
    </location>
</feature>
<proteinExistence type="inferred from homology"/>
<keyword evidence="6" id="KW-1003">Cell membrane</keyword>
<dbReference type="GO" id="GO:0015293">
    <property type="term" value="F:symporter activity"/>
    <property type="evidence" value="ECO:0007669"/>
    <property type="project" value="TreeGrafter"/>
</dbReference>
<feature type="transmembrane region" description="Helical" evidence="21">
    <location>
        <begin position="740"/>
        <end position="763"/>
    </location>
</feature>
<feature type="transmembrane region" description="Helical" evidence="21">
    <location>
        <begin position="70"/>
        <end position="87"/>
    </location>
</feature>
<evidence type="ECO:0000256" key="21">
    <source>
        <dbReference type="SAM" id="Phobius"/>
    </source>
</evidence>
<evidence type="ECO:0000256" key="7">
    <source>
        <dbReference type="ARBA" id="ARBA00022660"/>
    </source>
</evidence>
<keyword evidence="10" id="KW-0999">Mitochondrion inner membrane</keyword>
<feature type="domain" description="Concentrative nucleoside transporter N-terminal" evidence="22">
    <location>
        <begin position="182"/>
        <end position="253"/>
    </location>
</feature>
<evidence type="ECO:0000256" key="16">
    <source>
        <dbReference type="ARBA" id="ARBA00023128"/>
    </source>
</evidence>
<evidence type="ECO:0000256" key="11">
    <source>
        <dbReference type="ARBA" id="ARBA00022946"/>
    </source>
</evidence>
<dbReference type="Proteomes" id="UP000298327">
    <property type="component" value="Unassembled WGS sequence"/>
</dbReference>
<dbReference type="OrthoDB" id="6075923at2759"/>
<dbReference type="GO" id="GO:0009916">
    <property type="term" value="F:alternative oxidase activity"/>
    <property type="evidence" value="ECO:0007669"/>
    <property type="project" value="UniProtKB-UniRule"/>
</dbReference>
<dbReference type="CDD" id="cd01053">
    <property type="entry name" value="AOX"/>
    <property type="match status" value="1"/>
</dbReference>
<dbReference type="Pfam" id="PF01773">
    <property type="entry name" value="Nucleos_tra2_N"/>
    <property type="match status" value="1"/>
</dbReference>
<keyword evidence="14 19" id="KW-0560">Oxidoreductase</keyword>
<comment type="cofactor">
    <cofactor evidence="19">
        <name>Fe cation</name>
        <dbReference type="ChEBI" id="CHEBI:24875"/>
    </cofactor>
    <text evidence="19">Binds 2 iron ions per subunit.</text>
</comment>
<accession>A0A4Y9Y8V7</accession>
<keyword evidence="12 19" id="KW-0249">Electron transport</keyword>
<comment type="similarity">
    <text evidence="4">Belongs to the concentrative nucleoside transporter (CNT) (TC 2.A.41) family.</text>
</comment>
<feature type="transmembrane region" description="Helical" evidence="21">
    <location>
        <begin position="402"/>
        <end position="430"/>
    </location>
</feature>
<keyword evidence="9 19" id="KW-0479">Metal-binding</keyword>
<evidence type="ECO:0000256" key="3">
    <source>
        <dbReference type="ARBA" id="ARBA00008388"/>
    </source>
</evidence>
<reference evidence="24 25" key="1">
    <citation type="submission" date="2019-02" db="EMBL/GenBank/DDBJ databases">
        <title>Genome sequencing of the rare red list fungi Dentipellis fragilis.</title>
        <authorList>
            <person name="Buettner E."/>
            <person name="Kellner H."/>
        </authorList>
    </citation>
    <scope>NUCLEOTIDE SEQUENCE [LARGE SCALE GENOMIC DNA]</scope>
    <source>
        <strain evidence="24 25">DSM 105465</strain>
    </source>
</reference>
<feature type="domain" description="Concentrative nucleoside transporter C-terminal" evidence="23">
    <location>
        <begin position="360"/>
        <end position="528"/>
    </location>
</feature>
<organism evidence="24 25">
    <name type="scientific">Dentipellis fragilis</name>
    <dbReference type="NCBI Taxonomy" id="205917"/>
    <lineage>
        <taxon>Eukaryota</taxon>
        <taxon>Fungi</taxon>
        <taxon>Dikarya</taxon>
        <taxon>Basidiomycota</taxon>
        <taxon>Agaricomycotina</taxon>
        <taxon>Agaricomycetes</taxon>
        <taxon>Russulales</taxon>
        <taxon>Hericiaceae</taxon>
        <taxon>Dentipellis</taxon>
    </lineage>
</organism>